<evidence type="ECO:0000256" key="1">
    <source>
        <dbReference type="SAM" id="Phobius"/>
    </source>
</evidence>
<sequence>MNRMASESWLLVGGLVAIVVAVVHSVLGEVLIFQRMRKETIVPTQGQPVLRERYVRILWATWHIVSVFGLAIAGVLIFMSLYPVTDVRGLFLRAVAISMGVSSALVLFATKGMHPGWVGLLIVSISAAMAF</sequence>
<evidence type="ECO:0000313" key="3">
    <source>
        <dbReference type="Proteomes" id="UP000035081"/>
    </source>
</evidence>
<name>W5YT68_9GAMM</name>
<accession>W5YT68</accession>
<feature type="transmembrane region" description="Helical" evidence="1">
    <location>
        <begin position="57"/>
        <end position="78"/>
    </location>
</feature>
<protein>
    <submittedName>
        <fullName evidence="2">Uncharacterized protein</fullName>
    </submittedName>
</protein>
<dbReference type="HOGENOM" id="CLU_157027_0_0_6"/>
<evidence type="ECO:0000313" key="2">
    <source>
        <dbReference type="EMBL" id="AHI32382.1"/>
    </source>
</evidence>
<keyword evidence="1" id="KW-0812">Transmembrane</keyword>
<dbReference type="AlphaFoldDB" id="W5YT68"/>
<feature type="transmembrane region" description="Helical" evidence="1">
    <location>
        <begin position="114"/>
        <end position="130"/>
    </location>
</feature>
<feature type="transmembrane region" description="Helical" evidence="1">
    <location>
        <begin position="90"/>
        <end position="108"/>
    </location>
</feature>
<keyword evidence="1" id="KW-1133">Transmembrane helix</keyword>
<dbReference type="Proteomes" id="UP000035081">
    <property type="component" value="Chromosome"/>
</dbReference>
<keyword evidence="1" id="KW-0472">Membrane</keyword>
<dbReference type="EMBL" id="CP007152">
    <property type="protein sequence ID" value="AHI32382.1"/>
    <property type="molecule type" value="Genomic_DNA"/>
</dbReference>
<proteinExistence type="predicted"/>
<organism evidence="2 3">
    <name type="scientific">Marinobacter salarius</name>
    <dbReference type="NCBI Taxonomy" id="1420917"/>
    <lineage>
        <taxon>Bacteria</taxon>
        <taxon>Pseudomonadati</taxon>
        <taxon>Pseudomonadota</taxon>
        <taxon>Gammaproteobacteria</taxon>
        <taxon>Pseudomonadales</taxon>
        <taxon>Marinobacteraceae</taxon>
        <taxon>Marinobacter</taxon>
    </lineage>
</organism>
<reference evidence="2 3" key="1">
    <citation type="journal article" date="2014" name="Genome Announc.">
        <title>Draft Genome Sequences of Marinobacter similis A3d10T and Marinobacter salarius R9SW1T.</title>
        <authorList>
            <person name="Ivanova E.P."/>
            <person name="Ng H.J."/>
            <person name="Webb H.K."/>
            <person name="Feng G."/>
            <person name="Oshima K."/>
            <person name="Hattori M."/>
            <person name="Ohkuma M."/>
            <person name="Sergeev A.F."/>
            <person name="Mikhailov V.V."/>
            <person name="Crawford R.J."/>
            <person name="Sawabe T."/>
        </authorList>
    </citation>
    <scope>NUCLEOTIDE SEQUENCE [LARGE SCALE GENOMIC DNA]</scope>
    <source>
        <strain evidence="3">A3d10 and R9SW1</strain>
    </source>
</reference>
<dbReference type="KEGG" id="msr:AU15_17540"/>
<gene>
    <name evidence="2" type="ORF">AU15_17540</name>
</gene>